<evidence type="ECO:0000256" key="2">
    <source>
        <dbReference type="SAM" id="MobiDB-lite"/>
    </source>
</evidence>
<feature type="region of interest" description="Disordered" evidence="2">
    <location>
        <begin position="1007"/>
        <end position="1033"/>
    </location>
</feature>
<dbReference type="CDD" id="cd09631">
    <property type="entry name" value="DOMON_DOH"/>
    <property type="match status" value="1"/>
</dbReference>
<dbReference type="PANTHER" id="PTHR24036">
    <property type="entry name" value="SKELETOR-RELATED"/>
    <property type="match status" value="1"/>
</dbReference>
<keyword evidence="7" id="KW-1185">Reference proteome</keyword>
<keyword evidence="1" id="KW-0677">Repeat</keyword>
<keyword evidence="3" id="KW-0732">Signal</keyword>
<dbReference type="InterPro" id="IPR019545">
    <property type="entry name" value="DM13_domain"/>
</dbReference>
<dbReference type="Pfam" id="PF03351">
    <property type="entry name" value="DOMON"/>
    <property type="match status" value="1"/>
</dbReference>
<accession>A0A9Q0MAF1</accession>
<organism evidence="6 7">
    <name type="scientific">Blomia tropicalis</name>
    <name type="common">Mite</name>
    <dbReference type="NCBI Taxonomy" id="40697"/>
    <lineage>
        <taxon>Eukaryota</taxon>
        <taxon>Metazoa</taxon>
        <taxon>Ecdysozoa</taxon>
        <taxon>Arthropoda</taxon>
        <taxon>Chelicerata</taxon>
        <taxon>Arachnida</taxon>
        <taxon>Acari</taxon>
        <taxon>Acariformes</taxon>
        <taxon>Sarcoptiformes</taxon>
        <taxon>Astigmata</taxon>
        <taxon>Glycyphagoidea</taxon>
        <taxon>Echimyopodidae</taxon>
        <taxon>Blomia</taxon>
    </lineage>
</organism>
<dbReference type="SMART" id="SM00686">
    <property type="entry name" value="DM13"/>
    <property type="match status" value="2"/>
</dbReference>
<evidence type="ECO:0000313" key="6">
    <source>
        <dbReference type="EMBL" id="KAJ6222753.1"/>
    </source>
</evidence>
<dbReference type="SMART" id="SM00664">
    <property type="entry name" value="DoH"/>
    <property type="match status" value="1"/>
</dbReference>
<proteinExistence type="predicted"/>
<dbReference type="InterPro" id="IPR005018">
    <property type="entry name" value="DOMON_domain"/>
</dbReference>
<sequence length="1575" mass="175070">MVFTLEHLYSVAWFLLSLAIPLIAFESTSFPVEPYLGRFAGSFQDFGGNGITGDLYLVNNHALFLYNFSYDGQGTEVYFKVGSSREPNQNGVIIPDELGRVHKLSKYSGQNLLLALPREITSKQVRWLSLWSNTFRASIGHVLVLHQVQVPDKIELGMLLATKDLVRAEGVVAVDDKTILIKKLYYRGTKGSNCGFYVGTGTGPNVYGFKIPDENGNFGRLRNYFNEDIILRLPRDLSLVHLDWFAINDPQQKQSYGYVPIGRNLNVPPNLAFILTYVTSFSNCETILANLMQVGWEVRHPDVYIQLEARIANNQYAAFGLSGAKFKRHGRPSMIGSDVFVVFYDAKSNKVVLDDYTITAKSQCNVQTRTGVCSDTSLGGTNNLELLMSSYIDGLIKVTFRRPLRTMDVANDLPFIVNKLVYVVAAIGTLDTKKKPSYHTVAVNTKFHLAKYKPVAALDFGRLHSQRHCDPPLWQQVVTQPANIFNTNPGMQSAEAEAHTLFEIEPWKPPVIVAQNGHVFRVVLGPTGNAQQGYTSITGIASPSKAFWIDDLLIPELHVTRGHNYTFIVETGDNATDKDHYHPFYITDNFRGGGGIRPELLNTPGHRVYAGIDMRWGTPDPRPGSGRYCELVSNNNIENFVINSVVEYRKTFTLECKRGQIGAFQWRVPDSSSGEYVPNLLYYQEKSRPEMSIRQTIGNTNGTVSRSQEIVYCSGPNGTMDQCTVNANMTIRRVLQLYELAEFQEAAQIISRLPYGTFRSVVLDLPVDVFVEAMPASLPILDALYAKVFFSGRDLLSFGFKFLHPENVVSHMIRMFAMGNLYATSSKEESITICKKLLKVILIADPSLRKQLLIKKALLDRAVEGMGHHGLVGTSNDALMNLHEALKLEFERVIQQYKGAIAKIDELSLTRNVKDGGPITRSLSQGPAPTFSSHQRLLSLKQDEIQDRLNKNRSLLCALEPCFRTNHSLQILLAILQKRIDYDKETLFQFGQLRKEYVSSCASVADSTGDRINSSSSSSSSSVPVRHKSSQLNSPFERETVVAPVLMRFSHGCAQVLKLLKEIQQETNVGNTGGGGAGDDDEDVLLLTAHCVASTNGPVPLSNDQVVHNGVSQSQSSTLRSGTSVTVTPSPSTVRTAYRHQSDVGVAGKVTATSGGGVGGGGGGVGVGGSSVMMTTSNSNTTDDSSDISGYHSDSDTSPTSTQSPTNRNEALPCSSSTSSACMFRSAVNQSNQDRASNVSIMTGRSDGTTLLDGEVSVNCGTRLSLCDSGDDRTPRASMFQCESRSTNDNGRHINSICRISVDGKPNLEESEMYLLRCELTKAHARIEQLETSQNLLQDKLTIQSQRLLSLGLTPNRFDGSNLDNTNRANQLVRRFEHLYSQVRVDVLDALDQLDEMKDSMELKTKLLFSVMVLAFRSTEQTLREINSSVRNLLRTEQNRVLEQDDDQMSQEEMSTARQDLETAIGHYLRITSAYFDIHKNVEEVCAQIWETLFDYPCLQKCPALVDYVQQCCQLSWSLHVQPTRFRIDIETKRFRNEWHSRVHTSDSSSDQIKCYHWPTLFQEGICVHKGSVLT</sequence>
<comment type="caution">
    <text evidence="6">The sequence shown here is derived from an EMBL/GenBank/DDBJ whole genome shotgun (WGS) entry which is preliminary data.</text>
</comment>
<dbReference type="PROSITE" id="PS50836">
    <property type="entry name" value="DOMON"/>
    <property type="match status" value="1"/>
</dbReference>
<dbReference type="InterPro" id="IPR052126">
    <property type="entry name" value="Spindle_Org/Thrombomodulin"/>
</dbReference>
<feature type="domain" description="DM13" evidence="5">
    <location>
        <begin position="154"/>
        <end position="262"/>
    </location>
</feature>
<feature type="domain" description="DOMON" evidence="4">
    <location>
        <begin position="290"/>
        <end position="428"/>
    </location>
</feature>
<dbReference type="EMBL" id="JAPWDV010000001">
    <property type="protein sequence ID" value="KAJ6222753.1"/>
    <property type="molecule type" value="Genomic_DNA"/>
</dbReference>
<feature type="region of interest" description="Disordered" evidence="2">
    <location>
        <begin position="1149"/>
        <end position="1215"/>
    </location>
</feature>
<dbReference type="Pfam" id="PF10517">
    <property type="entry name" value="DM13"/>
    <property type="match status" value="2"/>
</dbReference>
<dbReference type="Proteomes" id="UP001142055">
    <property type="component" value="Chromosome 1"/>
</dbReference>
<feature type="region of interest" description="Disordered" evidence="2">
    <location>
        <begin position="1112"/>
        <end position="1134"/>
    </location>
</feature>
<dbReference type="InterPro" id="IPR031981">
    <property type="entry name" value="MIEAP_C"/>
</dbReference>
<reference evidence="6" key="1">
    <citation type="submission" date="2022-12" db="EMBL/GenBank/DDBJ databases">
        <title>Genome assemblies of Blomia tropicalis.</title>
        <authorList>
            <person name="Cui Y."/>
        </authorList>
    </citation>
    <scope>NUCLEOTIDE SEQUENCE</scope>
    <source>
        <tissue evidence="6">Adult mites</tissue>
    </source>
</reference>
<feature type="chain" id="PRO_5040230596" description="Mitochondria-eating protein" evidence="3">
    <location>
        <begin position="20"/>
        <end position="1575"/>
    </location>
</feature>
<dbReference type="PROSITE" id="PS51549">
    <property type="entry name" value="DM13"/>
    <property type="match status" value="2"/>
</dbReference>
<evidence type="ECO:0000259" key="5">
    <source>
        <dbReference type="PROSITE" id="PS51549"/>
    </source>
</evidence>
<evidence type="ECO:0000259" key="4">
    <source>
        <dbReference type="PROSITE" id="PS50836"/>
    </source>
</evidence>
<evidence type="ECO:0000256" key="1">
    <source>
        <dbReference type="ARBA" id="ARBA00022737"/>
    </source>
</evidence>
<dbReference type="PANTHER" id="PTHR24036:SF5">
    <property type="entry name" value="THROMBOMODULIN"/>
    <property type="match status" value="1"/>
</dbReference>
<feature type="compositionally biased region" description="Low complexity" evidence="2">
    <location>
        <begin position="1170"/>
        <end position="1183"/>
    </location>
</feature>
<evidence type="ECO:0000313" key="7">
    <source>
        <dbReference type="Proteomes" id="UP001142055"/>
    </source>
</evidence>
<dbReference type="Pfam" id="PF16026">
    <property type="entry name" value="MIEAP"/>
    <property type="match status" value="1"/>
</dbReference>
<feature type="compositionally biased region" description="Gly residues" evidence="2">
    <location>
        <begin position="1154"/>
        <end position="1169"/>
    </location>
</feature>
<protein>
    <recommendedName>
        <fullName evidence="8">Mitochondria-eating protein</fullName>
    </recommendedName>
</protein>
<feature type="compositionally biased region" description="Low complexity" evidence="2">
    <location>
        <begin position="1196"/>
        <end position="1206"/>
    </location>
</feature>
<dbReference type="InterPro" id="IPR045266">
    <property type="entry name" value="DOH_DOMON"/>
</dbReference>
<evidence type="ECO:0008006" key="8">
    <source>
        <dbReference type="Google" id="ProtNLM"/>
    </source>
</evidence>
<evidence type="ECO:0000256" key="3">
    <source>
        <dbReference type="SAM" id="SignalP"/>
    </source>
</evidence>
<feature type="signal peptide" evidence="3">
    <location>
        <begin position="1"/>
        <end position="19"/>
    </location>
</feature>
<gene>
    <name evidence="6" type="ORF">RDWZM_001298</name>
</gene>
<feature type="domain" description="DM13" evidence="5">
    <location>
        <begin position="41"/>
        <end position="145"/>
    </location>
</feature>
<feature type="compositionally biased region" description="Low complexity" evidence="2">
    <location>
        <begin position="1123"/>
        <end position="1134"/>
    </location>
</feature>
<feature type="compositionally biased region" description="Polar residues" evidence="2">
    <location>
        <begin position="1112"/>
        <end position="1122"/>
    </location>
</feature>
<name>A0A9Q0MAF1_BLOTA</name>